<keyword evidence="3" id="KW-1185">Reference proteome</keyword>
<dbReference type="Proteomes" id="UP000030528">
    <property type="component" value="Unassembled WGS sequence"/>
</dbReference>
<dbReference type="OrthoDB" id="2824371at2"/>
<dbReference type="RefSeq" id="WP_026801832.1">
    <property type="nucleotide sequence ID" value="NZ_AULI01000026.1"/>
</dbReference>
<sequence>MRWIKLLMTTLILFTSLLVLGEGRMLTLENFYEQFNTTTIYTNPAISEEEMIDDIYSAAKTHDVDVFTVVETPNGARSGKKTIYGTDGVEELLRETIHLEEGKYESVFLGNLEFTFKELRNHPTIAYTPEFYGIGQSDAFHSFKMDLIDTYAGNHPHEGYGQHKERNRLLAVWGLVTAIVLLLTFYDISMRRKETLVRLSIGESLPSMAIKSIAFDSLIIMLAFFVSYVALAPFTQLESYIPWLIPFVSALLLLNSLAYVTMHFMSIKEAFSNGFQSRKLLSLTYGLKFLTTVLTVALLSSSLAVAYEALELYKQRDFFESRSEFSYTYIGHKIHSPDFSPTESLDKSEQVQTEQYNRFLEEFQATLLTPINNLSKHTETTLLLNHHAVPYLFQVLPDIKSEIEKEPFAIVLPENREAPNESLLRDSLDSLGFGEAIPRSYKTIRYEGSVEMVGIDQNHHNGSVLIDNPTVILMNTTSPPQQISQVLLSDMMYRMNDEAFRAFVEEQGMERELILQTNVWDKYSAAWNSAKRLLIMNTVFAALVLLLELLIIGTILRLEYQVNAIELSIKKVLGYSILSKNRLIVVVTTTITGVGVVGVTLLSYFLKVGDPALLLLGGTCLLVLELCVVVLTVRKVEKANVQRILKGGNL</sequence>
<dbReference type="EMBL" id="AVPE01000026">
    <property type="protein sequence ID" value="KGX88656.1"/>
    <property type="molecule type" value="Genomic_DNA"/>
</dbReference>
<feature type="transmembrane region" description="Helical" evidence="1">
    <location>
        <begin position="209"/>
        <end position="231"/>
    </location>
</feature>
<proteinExistence type="predicted"/>
<feature type="transmembrane region" description="Helical" evidence="1">
    <location>
        <begin position="539"/>
        <end position="560"/>
    </location>
</feature>
<reference evidence="2 3" key="1">
    <citation type="submission" date="2013-08" db="EMBL/GenBank/DDBJ databases">
        <authorList>
            <person name="Huang J."/>
            <person name="Wang G."/>
        </authorList>
    </citation>
    <scope>NUCLEOTIDE SEQUENCE [LARGE SCALE GENOMIC DNA]</scope>
    <source>
        <strain evidence="2 3">JSM 076056</strain>
    </source>
</reference>
<feature type="transmembrane region" description="Helical" evidence="1">
    <location>
        <begin position="612"/>
        <end position="633"/>
    </location>
</feature>
<feature type="transmembrane region" description="Helical" evidence="1">
    <location>
        <begin position="170"/>
        <end position="188"/>
    </location>
</feature>
<evidence type="ECO:0008006" key="4">
    <source>
        <dbReference type="Google" id="ProtNLM"/>
    </source>
</evidence>
<feature type="transmembrane region" description="Helical" evidence="1">
    <location>
        <begin position="285"/>
        <end position="307"/>
    </location>
</feature>
<dbReference type="STRING" id="1385510.GCA_000425205_03669"/>
<evidence type="ECO:0000256" key="1">
    <source>
        <dbReference type="SAM" id="Phobius"/>
    </source>
</evidence>
<keyword evidence="1" id="KW-1133">Transmembrane helix</keyword>
<evidence type="ECO:0000313" key="3">
    <source>
        <dbReference type="Proteomes" id="UP000030528"/>
    </source>
</evidence>
<keyword evidence="1" id="KW-0472">Membrane</keyword>
<dbReference type="eggNOG" id="COG4652">
    <property type="taxonomic scope" value="Bacteria"/>
</dbReference>
<protein>
    <recommendedName>
        <fullName evidence="4">Bacteriocin-associated integral membrane protein</fullName>
    </recommendedName>
</protein>
<name>A0A0A5G6A6_9BACI</name>
<feature type="transmembrane region" description="Helical" evidence="1">
    <location>
        <begin position="243"/>
        <end position="264"/>
    </location>
</feature>
<accession>A0A0A5G6A6</accession>
<comment type="caution">
    <text evidence="2">The sequence shown here is derived from an EMBL/GenBank/DDBJ whole genome shotgun (WGS) entry which is preliminary data.</text>
</comment>
<keyword evidence="1" id="KW-0812">Transmembrane</keyword>
<gene>
    <name evidence="2" type="ORF">N781_09665</name>
</gene>
<evidence type="ECO:0000313" key="2">
    <source>
        <dbReference type="EMBL" id="KGX88656.1"/>
    </source>
</evidence>
<feature type="transmembrane region" description="Helical" evidence="1">
    <location>
        <begin position="581"/>
        <end position="606"/>
    </location>
</feature>
<organism evidence="2 3">
    <name type="scientific">Pontibacillus halophilus JSM 076056 = DSM 19796</name>
    <dbReference type="NCBI Taxonomy" id="1385510"/>
    <lineage>
        <taxon>Bacteria</taxon>
        <taxon>Bacillati</taxon>
        <taxon>Bacillota</taxon>
        <taxon>Bacilli</taxon>
        <taxon>Bacillales</taxon>
        <taxon>Bacillaceae</taxon>
        <taxon>Pontibacillus</taxon>
    </lineage>
</organism>
<dbReference type="AlphaFoldDB" id="A0A0A5G6A6"/>